<dbReference type="InterPro" id="IPR016039">
    <property type="entry name" value="Thiolase-like"/>
</dbReference>
<dbReference type="PROSITE" id="PS52004">
    <property type="entry name" value="KS3_2"/>
    <property type="match status" value="1"/>
</dbReference>
<dbReference type="CDD" id="cd00834">
    <property type="entry name" value="KAS_I_II"/>
    <property type="match status" value="1"/>
</dbReference>
<keyword evidence="2 3" id="KW-0808">Transferase</keyword>
<evidence type="ECO:0000256" key="3">
    <source>
        <dbReference type="RuleBase" id="RU003694"/>
    </source>
</evidence>
<sequence>MKRRVVVTGMGVITPNASNADQFFTALRGGRTGIGPIKSFDTTKFRVHIGAEIKELPPQKQKIDRVTQLAMIAAQEALKNGLPLLPVDIIYATLSGAALTFEKHVLNGLQDEDLLAKLTASATTDHLAKSLGLSGRRCTVSNACAAGTTAIALAMDMIRLGKSKAVLTGAAETFNLVTFSGFHALRSLDPIDCRPFDRDRQGLVVGEGAGFLLLEEYQSAKQRGVPVLADLIGAGMSSDAYHETAPDPSGDGARRCMAAALEDADIDGREITYINAHGTGTKQNDIAETRAIRSLFGPRAENIPVSSIKSMIGHLMGAAGAVEAVSSILSIKHSFIPPTINYSEPDPICDLDYVPNIAREQKVESVMSNNFAFGGSNVSLIFRKYRDS</sequence>
<dbReference type="InterPro" id="IPR020841">
    <property type="entry name" value="PKS_Beta-ketoAc_synthase_dom"/>
</dbReference>
<dbReference type="FunFam" id="3.40.47.10:FF:000029">
    <property type="entry name" value="3-oxoacyl-[acyl-carrier-protein] synthase 1"/>
    <property type="match status" value="1"/>
</dbReference>
<dbReference type="Pfam" id="PF02801">
    <property type="entry name" value="Ketoacyl-synt_C"/>
    <property type="match status" value="1"/>
</dbReference>
<evidence type="ECO:0000256" key="2">
    <source>
        <dbReference type="ARBA" id="ARBA00022679"/>
    </source>
</evidence>
<dbReference type="InterPro" id="IPR014031">
    <property type="entry name" value="Ketoacyl_synth_C"/>
</dbReference>
<dbReference type="PANTHER" id="PTHR11712">
    <property type="entry name" value="POLYKETIDE SYNTHASE-RELATED"/>
    <property type="match status" value="1"/>
</dbReference>
<comment type="similarity">
    <text evidence="1 3">Belongs to the thiolase-like superfamily. Beta-ketoacyl-ACP synthases family.</text>
</comment>
<comment type="caution">
    <text evidence="5">The sequence shown here is derived from an EMBL/GenBank/DDBJ whole genome shotgun (WGS) entry which is preliminary data.</text>
</comment>
<dbReference type="AlphaFoldDB" id="A0A1F4Q4D7"/>
<reference evidence="5 6" key="1">
    <citation type="journal article" date="2016" name="Nat. Commun.">
        <title>Thousands of microbial genomes shed light on interconnected biogeochemical processes in an aquifer system.</title>
        <authorList>
            <person name="Anantharaman K."/>
            <person name="Brown C.T."/>
            <person name="Hug L.A."/>
            <person name="Sharon I."/>
            <person name="Castelle C.J."/>
            <person name="Probst A.J."/>
            <person name="Thomas B.C."/>
            <person name="Singh A."/>
            <person name="Wilkins M.J."/>
            <person name="Karaoz U."/>
            <person name="Brodie E.L."/>
            <person name="Williams K.H."/>
            <person name="Hubbard S.S."/>
            <person name="Banfield J.F."/>
        </authorList>
    </citation>
    <scope>NUCLEOTIDE SEQUENCE [LARGE SCALE GENOMIC DNA]</scope>
</reference>
<dbReference type="InterPro" id="IPR014030">
    <property type="entry name" value="Ketoacyl_synth_N"/>
</dbReference>
<dbReference type="Proteomes" id="UP000178724">
    <property type="component" value="Unassembled WGS sequence"/>
</dbReference>
<dbReference type="InterPro" id="IPR000794">
    <property type="entry name" value="Beta-ketoacyl_synthase"/>
</dbReference>
<dbReference type="PANTHER" id="PTHR11712:SF336">
    <property type="entry name" value="3-OXOACYL-[ACYL-CARRIER-PROTEIN] SYNTHASE, MITOCHONDRIAL"/>
    <property type="match status" value="1"/>
</dbReference>
<gene>
    <name evidence="5" type="ORF">A2625_07580</name>
</gene>
<evidence type="ECO:0000313" key="6">
    <source>
        <dbReference type="Proteomes" id="UP000178724"/>
    </source>
</evidence>
<organism evidence="5 6">
    <name type="scientific">candidate division WOR-1 bacterium RIFCSPHIGHO2_01_FULL_53_15</name>
    <dbReference type="NCBI Taxonomy" id="1802564"/>
    <lineage>
        <taxon>Bacteria</taxon>
        <taxon>Bacillati</taxon>
        <taxon>Saganbacteria</taxon>
    </lineage>
</organism>
<evidence type="ECO:0000256" key="1">
    <source>
        <dbReference type="ARBA" id="ARBA00008467"/>
    </source>
</evidence>
<name>A0A1F4Q4D7_UNCSA</name>
<dbReference type="Pfam" id="PF00109">
    <property type="entry name" value="ketoacyl-synt"/>
    <property type="match status" value="1"/>
</dbReference>
<evidence type="ECO:0000259" key="4">
    <source>
        <dbReference type="PROSITE" id="PS52004"/>
    </source>
</evidence>
<protein>
    <recommendedName>
        <fullName evidence="4">Ketosynthase family 3 (KS3) domain-containing protein</fullName>
    </recommendedName>
</protein>
<feature type="domain" description="Ketosynthase family 3 (KS3)" evidence="4">
    <location>
        <begin position="2"/>
        <end position="384"/>
    </location>
</feature>
<dbReference type="GO" id="GO:0006633">
    <property type="term" value="P:fatty acid biosynthetic process"/>
    <property type="evidence" value="ECO:0007669"/>
    <property type="project" value="TreeGrafter"/>
</dbReference>
<dbReference type="Gene3D" id="3.40.47.10">
    <property type="match status" value="1"/>
</dbReference>
<dbReference type="SMART" id="SM00825">
    <property type="entry name" value="PKS_KS"/>
    <property type="match status" value="1"/>
</dbReference>
<dbReference type="GO" id="GO:0004315">
    <property type="term" value="F:3-oxoacyl-[acyl-carrier-protein] synthase activity"/>
    <property type="evidence" value="ECO:0007669"/>
    <property type="project" value="TreeGrafter"/>
</dbReference>
<dbReference type="GO" id="GO:0005829">
    <property type="term" value="C:cytosol"/>
    <property type="evidence" value="ECO:0007669"/>
    <property type="project" value="TreeGrafter"/>
</dbReference>
<dbReference type="SUPFAM" id="SSF53901">
    <property type="entry name" value="Thiolase-like"/>
    <property type="match status" value="2"/>
</dbReference>
<evidence type="ECO:0000313" key="5">
    <source>
        <dbReference type="EMBL" id="OGB90883.1"/>
    </source>
</evidence>
<accession>A0A1F4Q4D7</accession>
<dbReference type="EMBL" id="METM01000003">
    <property type="protein sequence ID" value="OGB90883.1"/>
    <property type="molecule type" value="Genomic_DNA"/>
</dbReference>
<proteinExistence type="inferred from homology"/>